<feature type="compositionally biased region" description="Basic and acidic residues" evidence="1">
    <location>
        <begin position="407"/>
        <end position="416"/>
    </location>
</feature>
<feature type="compositionally biased region" description="Polar residues" evidence="1">
    <location>
        <begin position="422"/>
        <end position="439"/>
    </location>
</feature>
<feature type="compositionally biased region" description="Polar residues" evidence="1">
    <location>
        <begin position="566"/>
        <end position="575"/>
    </location>
</feature>
<feature type="region of interest" description="Disordered" evidence="1">
    <location>
        <begin position="188"/>
        <end position="246"/>
    </location>
</feature>
<proteinExistence type="predicted"/>
<feature type="region of interest" description="Disordered" evidence="1">
    <location>
        <begin position="1"/>
        <end position="94"/>
    </location>
</feature>
<reference evidence="2" key="1">
    <citation type="submission" date="2023-06" db="EMBL/GenBank/DDBJ databases">
        <title>Genomic analysis of the entomopathogenic nematode Steinernema hermaphroditum.</title>
        <authorList>
            <person name="Schwarz E.M."/>
            <person name="Heppert J.K."/>
            <person name="Baniya A."/>
            <person name="Schwartz H.T."/>
            <person name="Tan C.-H."/>
            <person name="Antoshechkin I."/>
            <person name="Sternberg P.W."/>
            <person name="Goodrich-Blair H."/>
            <person name="Dillman A.R."/>
        </authorList>
    </citation>
    <scope>NUCLEOTIDE SEQUENCE</scope>
    <source>
        <strain evidence="2">PS9179</strain>
        <tissue evidence="2">Whole animal</tissue>
    </source>
</reference>
<dbReference type="Proteomes" id="UP001175271">
    <property type="component" value="Unassembled WGS sequence"/>
</dbReference>
<feature type="compositionally biased region" description="Basic and acidic residues" evidence="1">
    <location>
        <begin position="556"/>
        <end position="565"/>
    </location>
</feature>
<dbReference type="EMBL" id="JAUCMV010000005">
    <property type="protein sequence ID" value="KAK0399604.1"/>
    <property type="molecule type" value="Genomic_DNA"/>
</dbReference>
<feature type="compositionally biased region" description="Low complexity" evidence="1">
    <location>
        <begin position="222"/>
        <end position="234"/>
    </location>
</feature>
<feature type="compositionally biased region" description="Basic and acidic residues" evidence="1">
    <location>
        <begin position="455"/>
        <end position="470"/>
    </location>
</feature>
<sequence length="838" mass="92905">MSTAATPTESLLRRKQEQWEREKAESSVWFPFGAPGGGAPNRKPRSQLNTPESATKSAPTTPVTPSPAQIVAPNAEVASPASQPPSTPQMVTSPQQALPYAYLPPMPLQSPTMYGPPQQFVYAQSPHGHPIPVEVVQGPHGPMIRYPVAFPPATPPNLTITSPTTSAAMTSSYTEQWTNRVPYWSNASPHEAPYSPDSRTHLPPINGDQSNRLAADDNLARSTLGSSFSSLNSNPRHRPDENDDKQHRLNEIKNAYEAQIQEKKKRDAEQYEIERCLEQQRLEERRQLELQLERESEIERTKGKKPAVVDQAAALERFKREAEQLKKAKLYRHVMQSPEDAPKYEAQVFGENACEKAARVLKEVEQLERQKKWQNETLNKSPGRVAGPSSPCSTDRSRSLPPKHHPTVREDDDRPIRPALMENNTIRNLENVATPQPSRLQRGRSVRINGSPRSETPRRSDSAENLDRVSARPVNPKNRTPATAPANTPESKTSVEKSPTKSLSRARRTASRNSISDTPVRPLQPSQNKILYSYEVDPHDEMVKSVDSGVGQTDIDNDHHERKGSIDSTESSNASVVAEKPRVPPLPLPPSRSNLLRSKEFGGSAGLFEPVQTRNRRMRFANDTAPSGSVDMEMPSTPPTIVTPPNEDGLESPPLSAVPRKMSCDETSSRFSFSRPSSGKIRSRVNSTTNLGMNNTDSSSPPRQSAFAKKIAEQSANSIDKSNQDLSSPSPRRQFDLTNLSPGLTPPRLRLSFASLCGSENADGEKSPSVSPKPFNSFLSRTPQYRSFNMKRNNESQQKILDQLAQLRAQLKDKQKRIGQSLYAELDRSPPKQDSVAV</sequence>
<name>A0AA39LJQ8_9BILA</name>
<feature type="compositionally biased region" description="Low complexity" evidence="1">
    <location>
        <begin position="53"/>
        <end position="68"/>
    </location>
</feature>
<feature type="compositionally biased region" description="Basic and acidic residues" evidence="1">
    <location>
        <begin position="237"/>
        <end position="246"/>
    </location>
</feature>
<comment type="caution">
    <text evidence="2">The sequence shown here is derived from an EMBL/GenBank/DDBJ whole genome shotgun (WGS) entry which is preliminary data.</text>
</comment>
<feature type="region of interest" description="Disordered" evidence="1">
    <location>
        <begin position="545"/>
        <end position="598"/>
    </location>
</feature>
<evidence type="ECO:0000256" key="1">
    <source>
        <dbReference type="SAM" id="MobiDB-lite"/>
    </source>
</evidence>
<evidence type="ECO:0000313" key="3">
    <source>
        <dbReference type="Proteomes" id="UP001175271"/>
    </source>
</evidence>
<feature type="region of interest" description="Disordered" evidence="1">
    <location>
        <begin position="373"/>
        <end position="529"/>
    </location>
</feature>
<evidence type="ECO:0008006" key="4">
    <source>
        <dbReference type="Google" id="ProtNLM"/>
    </source>
</evidence>
<feature type="region of interest" description="Disordered" evidence="1">
    <location>
        <begin position="622"/>
        <end position="780"/>
    </location>
</feature>
<feature type="compositionally biased region" description="Polar residues" evidence="1">
    <location>
        <begin position="684"/>
        <end position="703"/>
    </location>
</feature>
<organism evidence="2 3">
    <name type="scientific">Steinernema hermaphroditum</name>
    <dbReference type="NCBI Taxonomy" id="289476"/>
    <lineage>
        <taxon>Eukaryota</taxon>
        <taxon>Metazoa</taxon>
        <taxon>Ecdysozoa</taxon>
        <taxon>Nematoda</taxon>
        <taxon>Chromadorea</taxon>
        <taxon>Rhabditida</taxon>
        <taxon>Tylenchina</taxon>
        <taxon>Panagrolaimomorpha</taxon>
        <taxon>Strongyloidoidea</taxon>
        <taxon>Steinernematidae</taxon>
        <taxon>Steinernema</taxon>
    </lineage>
</organism>
<accession>A0AA39LJQ8</accession>
<feature type="compositionally biased region" description="Polar residues" evidence="1">
    <location>
        <begin position="714"/>
        <end position="742"/>
    </location>
</feature>
<gene>
    <name evidence="2" type="ORF">QR680_003132</name>
</gene>
<feature type="compositionally biased region" description="Polar residues" evidence="1">
    <location>
        <begin position="477"/>
        <end position="492"/>
    </location>
</feature>
<evidence type="ECO:0000313" key="2">
    <source>
        <dbReference type="EMBL" id="KAK0399604.1"/>
    </source>
</evidence>
<feature type="compositionally biased region" description="Basic and acidic residues" evidence="1">
    <location>
        <begin position="11"/>
        <end position="25"/>
    </location>
</feature>
<keyword evidence="3" id="KW-1185">Reference proteome</keyword>
<feature type="compositionally biased region" description="Low complexity" evidence="1">
    <location>
        <begin position="669"/>
        <end position="678"/>
    </location>
</feature>
<protein>
    <recommendedName>
        <fullName evidence="4">CCDC66 domain-containing protein</fullName>
    </recommendedName>
</protein>
<dbReference type="AlphaFoldDB" id="A0AA39LJQ8"/>